<keyword evidence="3" id="KW-0238">DNA-binding</keyword>
<dbReference type="CDD" id="cd08417">
    <property type="entry name" value="PBP2_Nitroaromatics_like"/>
    <property type="match status" value="1"/>
</dbReference>
<dbReference type="Gene3D" id="1.10.10.10">
    <property type="entry name" value="Winged helix-like DNA-binding domain superfamily/Winged helix DNA-binding domain"/>
    <property type="match status" value="1"/>
</dbReference>
<comment type="similarity">
    <text evidence="1">Belongs to the LysR transcriptional regulatory family.</text>
</comment>
<gene>
    <name evidence="6" type="ORF">ABZ931_41065</name>
</gene>
<feature type="domain" description="HTH lysR-type" evidence="5">
    <location>
        <begin position="8"/>
        <end position="65"/>
    </location>
</feature>
<dbReference type="InterPro" id="IPR005119">
    <property type="entry name" value="LysR_subst-bd"/>
</dbReference>
<sequence length="310" mass="34228">MHKARPHVDINLLLALHALLEERNLTHAGTRMSVSQPAMSGALGRLRAHFDDPLLVRQGREFHLTELAERLLPVVAEAVESAEALLGESRIFDPARSTKQFTVSVSEYAMTVLAEPITRFLREHAPGCSIAFDALPSDRSAFNSRLTHRDLVVGPLGFDLPGSRQPIFTDNLVCLVARDNPWSADGRLTLDDLRRMPHAMAEFAGAGDAKRPLEVVAETYGLADRNIQITVKSLLTLPYAIAGTELCAFVPLRLARRCLDTLGLTIVETPLPPVPITEAAHWHPRRSSDPAGRWLREMLYDVAVELESDS</sequence>
<comment type="caution">
    <text evidence="6">The sequence shown here is derived from an EMBL/GenBank/DDBJ whole genome shotgun (WGS) entry which is preliminary data.</text>
</comment>
<dbReference type="SUPFAM" id="SSF53850">
    <property type="entry name" value="Periplasmic binding protein-like II"/>
    <property type="match status" value="1"/>
</dbReference>
<dbReference type="Proteomes" id="UP001551189">
    <property type="component" value="Unassembled WGS sequence"/>
</dbReference>
<dbReference type="InterPro" id="IPR036388">
    <property type="entry name" value="WH-like_DNA-bd_sf"/>
</dbReference>
<evidence type="ECO:0000256" key="2">
    <source>
        <dbReference type="ARBA" id="ARBA00023015"/>
    </source>
</evidence>
<dbReference type="RefSeq" id="WP_359703530.1">
    <property type="nucleotide sequence ID" value="NZ_JBEYXT010000520.1"/>
</dbReference>
<proteinExistence type="inferred from homology"/>
<evidence type="ECO:0000256" key="3">
    <source>
        <dbReference type="ARBA" id="ARBA00023125"/>
    </source>
</evidence>
<dbReference type="PANTHER" id="PTHR30118">
    <property type="entry name" value="HTH-TYPE TRANSCRIPTIONAL REGULATOR LEUO-RELATED"/>
    <property type="match status" value="1"/>
</dbReference>
<reference evidence="6 7" key="1">
    <citation type="submission" date="2024-06" db="EMBL/GenBank/DDBJ databases">
        <title>The Natural Products Discovery Center: Release of the First 8490 Sequenced Strains for Exploring Actinobacteria Biosynthetic Diversity.</title>
        <authorList>
            <person name="Kalkreuter E."/>
            <person name="Kautsar S.A."/>
            <person name="Yang D."/>
            <person name="Bader C.D."/>
            <person name="Teijaro C.N."/>
            <person name="Fluegel L."/>
            <person name="Davis C.M."/>
            <person name="Simpson J.R."/>
            <person name="Lauterbach L."/>
            <person name="Steele A.D."/>
            <person name="Gui C."/>
            <person name="Meng S."/>
            <person name="Li G."/>
            <person name="Viehrig K."/>
            <person name="Ye F."/>
            <person name="Su P."/>
            <person name="Kiefer A.F."/>
            <person name="Nichols A."/>
            <person name="Cepeda A.J."/>
            <person name="Yan W."/>
            <person name="Fan B."/>
            <person name="Jiang Y."/>
            <person name="Adhikari A."/>
            <person name="Zheng C.-J."/>
            <person name="Schuster L."/>
            <person name="Cowan T.M."/>
            <person name="Smanski M.J."/>
            <person name="Chevrette M.G."/>
            <person name="De Carvalho L.P.S."/>
            <person name="Shen B."/>
        </authorList>
    </citation>
    <scope>NUCLEOTIDE SEQUENCE [LARGE SCALE GENOMIC DNA]</scope>
    <source>
        <strain evidence="6 7">NPDC046851</strain>
    </source>
</reference>
<organism evidence="6 7">
    <name type="scientific">Streptomyces neyagawaensis</name>
    <dbReference type="NCBI Taxonomy" id="42238"/>
    <lineage>
        <taxon>Bacteria</taxon>
        <taxon>Bacillati</taxon>
        <taxon>Actinomycetota</taxon>
        <taxon>Actinomycetes</taxon>
        <taxon>Kitasatosporales</taxon>
        <taxon>Streptomycetaceae</taxon>
        <taxon>Streptomyces</taxon>
    </lineage>
</organism>
<evidence type="ECO:0000256" key="1">
    <source>
        <dbReference type="ARBA" id="ARBA00009437"/>
    </source>
</evidence>
<name>A0ABV3BCY4_9ACTN</name>
<dbReference type="InterPro" id="IPR000847">
    <property type="entry name" value="LysR_HTH_N"/>
</dbReference>
<dbReference type="PANTHER" id="PTHR30118:SF15">
    <property type="entry name" value="TRANSCRIPTIONAL REGULATORY PROTEIN"/>
    <property type="match status" value="1"/>
</dbReference>
<keyword evidence="7" id="KW-1185">Reference proteome</keyword>
<keyword evidence="4" id="KW-0804">Transcription</keyword>
<evidence type="ECO:0000313" key="6">
    <source>
        <dbReference type="EMBL" id="MEU6807295.1"/>
    </source>
</evidence>
<dbReference type="Gene3D" id="3.40.190.10">
    <property type="entry name" value="Periplasmic binding protein-like II"/>
    <property type="match status" value="2"/>
</dbReference>
<accession>A0ABV3BCY4</accession>
<dbReference type="InterPro" id="IPR037402">
    <property type="entry name" value="YidZ_PBP2"/>
</dbReference>
<dbReference type="Pfam" id="PF00126">
    <property type="entry name" value="HTH_1"/>
    <property type="match status" value="1"/>
</dbReference>
<evidence type="ECO:0000259" key="5">
    <source>
        <dbReference type="PROSITE" id="PS50931"/>
    </source>
</evidence>
<keyword evidence="2" id="KW-0805">Transcription regulation</keyword>
<dbReference type="InterPro" id="IPR036390">
    <property type="entry name" value="WH_DNA-bd_sf"/>
</dbReference>
<dbReference type="EMBL" id="JBEYXT010000520">
    <property type="protein sequence ID" value="MEU6807295.1"/>
    <property type="molecule type" value="Genomic_DNA"/>
</dbReference>
<dbReference type="Pfam" id="PF03466">
    <property type="entry name" value="LysR_substrate"/>
    <property type="match status" value="1"/>
</dbReference>
<evidence type="ECO:0000256" key="4">
    <source>
        <dbReference type="ARBA" id="ARBA00023163"/>
    </source>
</evidence>
<evidence type="ECO:0000313" key="7">
    <source>
        <dbReference type="Proteomes" id="UP001551189"/>
    </source>
</evidence>
<dbReference type="PROSITE" id="PS50931">
    <property type="entry name" value="HTH_LYSR"/>
    <property type="match status" value="1"/>
</dbReference>
<dbReference type="InterPro" id="IPR050389">
    <property type="entry name" value="LysR-type_TF"/>
</dbReference>
<dbReference type="SUPFAM" id="SSF46785">
    <property type="entry name" value="Winged helix' DNA-binding domain"/>
    <property type="match status" value="1"/>
</dbReference>
<protein>
    <submittedName>
        <fullName evidence="6">LysR family transcriptional regulator</fullName>
    </submittedName>
</protein>